<comment type="caution">
    <text evidence="1">The sequence shown here is derived from an EMBL/GenBank/DDBJ whole genome shotgun (WGS) entry which is preliminary data.</text>
</comment>
<gene>
    <name evidence="1" type="ORF">FOY91_10195</name>
</gene>
<dbReference type="Proteomes" id="UP000318681">
    <property type="component" value="Unassembled WGS sequence"/>
</dbReference>
<dbReference type="AlphaFoldDB" id="A0A558R4N2"/>
<protein>
    <submittedName>
        <fullName evidence="1">Uncharacterized protein</fullName>
    </submittedName>
</protein>
<keyword evidence="2" id="KW-1185">Reference proteome</keyword>
<evidence type="ECO:0000313" key="1">
    <source>
        <dbReference type="EMBL" id="TVV74341.1"/>
    </source>
</evidence>
<reference evidence="1 2" key="1">
    <citation type="submission" date="2019-07" db="EMBL/GenBank/DDBJ databases">
        <title>Sphingomonas solaris sp. nov., isolated from a solar panel from Boston, Massachusetts.</title>
        <authorList>
            <person name="Tanner K."/>
            <person name="Pascual J."/>
            <person name="Mancuso C."/>
            <person name="Pereto J."/>
            <person name="Khalil A."/>
            <person name="Vilanova C."/>
        </authorList>
    </citation>
    <scope>NUCLEOTIDE SEQUENCE [LARGE SCALE GENOMIC DNA]</scope>
    <source>
        <strain evidence="1 2">R4DWN</strain>
    </source>
</reference>
<dbReference type="EMBL" id="VNIM01000035">
    <property type="protein sequence ID" value="TVV74341.1"/>
    <property type="molecule type" value="Genomic_DNA"/>
</dbReference>
<dbReference type="Pfam" id="PF20137">
    <property type="entry name" value="BubE"/>
    <property type="match status" value="1"/>
</dbReference>
<dbReference type="OrthoDB" id="8256264at2"/>
<proteinExistence type="predicted"/>
<evidence type="ECO:0000313" key="2">
    <source>
        <dbReference type="Proteomes" id="UP000318681"/>
    </source>
</evidence>
<accession>A0A558R4N2</accession>
<sequence>MKALRKYVAWLVREARSIVRPDLVLHSTERQPAPQELKSGVVYVVQGGGTPKWAVMRCPCGCGEKLQLSLNPTRRPRWTVHRDRLRRVSLQPSVRQTAGCFAHFWVRRGTIEWCGDSGSSPIER</sequence>
<organism evidence="1 2">
    <name type="scientific">Alterirhizorhabdus solaris</name>
    <dbReference type="NCBI Taxonomy" id="2529389"/>
    <lineage>
        <taxon>Bacteria</taxon>
        <taxon>Pseudomonadati</taxon>
        <taxon>Pseudomonadota</taxon>
        <taxon>Alphaproteobacteria</taxon>
        <taxon>Sphingomonadales</taxon>
        <taxon>Rhizorhabdaceae</taxon>
        <taxon>Alterirhizorhabdus</taxon>
    </lineage>
</organism>
<dbReference type="InterPro" id="IPR045384">
    <property type="entry name" value="DUF6527"/>
</dbReference>
<name>A0A558R4N2_9SPHN</name>